<proteinExistence type="predicted"/>
<feature type="region of interest" description="Disordered" evidence="1">
    <location>
        <begin position="20"/>
        <end position="42"/>
    </location>
</feature>
<organism evidence="2">
    <name type="scientific">marine metagenome</name>
    <dbReference type="NCBI Taxonomy" id="408172"/>
    <lineage>
        <taxon>unclassified sequences</taxon>
        <taxon>metagenomes</taxon>
        <taxon>ecological metagenomes</taxon>
    </lineage>
</organism>
<name>A0A381Z430_9ZZZZ</name>
<evidence type="ECO:0000313" key="2">
    <source>
        <dbReference type="EMBL" id="SVA84046.1"/>
    </source>
</evidence>
<dbReference type="AlphaFoldDB" id="A0A381Z430"/>
<feature type="compositionally biased region" description="Basic and acidic residues" evidence="1">
    <location>
        <begin position="24"/>
        <end position="42"/>
    </location>
</feature>
<protein>
    <submittedName>
        <fullName evidence="2">Uncharacterized protein</fullName>
    </submittedName>
</protein>
<dbReference type="EMBL" id="UINC01019883">
    <property type="protein sequence ID" value="SVA84046.1"/>
    <property type="molecule type" value="Genomic_DNA"/>
</dbReference>
<sequence>MGNQRPPDVRSFSFIDLPDVSTLTRKETHHEPNNRKAEKADA</sequence>
<reference evidence="2" key="1">
    <citation type="submission" date="2018-05" db="EMBL/GenBank/DDBJ databases">
        <authorList>
            <person name="Lanie J.A."/>
            <person name="Ng W.-L."/>
            <person name="Kazmierczak K.M."/>
            <person name="Andrzejewski T.M."/>
            <person name="Davidsen T.M."/>
            <person name="Wayne K.J."/>
            <person name="Tettelin H."/>
            <person name="Glass J.I."/>
            <person name="Rusch D."/>
            <person name="Podicherti R."/>
            <person name="Tsui H.-C.T."/>
            <person name="Winkler M.E."/>
        </authorList>
    </citation>
    <scope>NUCLEOTIDE SEQUENCE</scope>
</reference>
<gene>
    <name evidence="2" type="ORF">METZ01_LOCUS136900</name>
</gene>
<accession>A0A381Z430</accession>
<evidence type="ECO:0000256" key="1">
    <source>
        <dbReference type="SAM" id="MobiDB-lite"/>
    </source>
</evidence>